<dbReference type="EMBL" id="JANBPT010000654">
    <property type="protein sequence ID" value="KAJ1915005.1"/>
    <property type="molecule type" value="Genomic_DNA"/>
</dbReference>
<feature type="compositionally biased region" description="Low complexity" evidence="17">
    <location>
        <begin position="751"/>
        <end position="760"/>
    </location>
</feature>
<feature type="region of interest" description="Disordered" evidence="17">
    <location>
        <begin position="445"/>
        <end position="466"/>
    </location>
</feature>
<dbReference type="GO" id="GO:0000723">
    <property type="term" value="P:telomere maintenance"/>
    <property type="evidence" value="ECO:0007669"/>
    <property type="project" value="TreeGrafter"/>
</dbReference>
<organism evidence="19 20">
    <name type="scientific">Tieghemiomyces parasiticus</name>
    <dbReference type="NCBI Taxonomy" id="78921"/>
    <lineage>
        <taxon>Eukaryota</taxon>
        <taxon>Fungi</taxon>
        <taxon>Fungi incertae sedis</taxon>
        <taxon>Zoopagomycota</taxon>
        <taxon>Kickxellomycotina</taxon>
        <taxon>Dimargaritomycetes</taxon>
        <taxon>Dimargaritales</taxon>
        <taxon>Dimargaritaceae</taxon>
        <taxon>Tieghemiomyces</taxon>
    </lineage>
</organism>
<keyword evidence="6 16" id="KW-0540">Nuclease</keyword>
<evidence type="ECO:0000256" key="13">
    <source>
        <dbReference type="ARBA" id="ARBA00023211"/>
    </source>
</evidence>
<dbReference type="SMART" id="SM01347">
    <property type="entry name" value="Mre11_DNA_bind"/>
    <property type="match status" value="1"/>
</dbReference>
<dbReference type="CDD" id="cd00840">
    <property type="entry name" value="MPP_Mre11_N"/>
    <property type="match status" value="1"/>
</dbReference>
<evidence type="ECO:0000256" key="11">
    <source>
        <dbReference type="ARBA" id="ARBA00022839"/>
    </source>
</evidence>
<dbReference type="InterPro" id="IPR038487">
    <property type="entry name" value="Mre11_capping_dom"/>
</dbReference>
<dbReference type="GO" id="GO:0006303">
    <property type="term" value="P:double-strand break repair via nonhomologous end joining"/>
    <property type="evidence" value="ECO:0007669"/>
    <property type="project" value="TreeGrafter"/>
</dbReference>
<evidence type="ECO:0000256" key="6">
    <source>
        <dbReference type="ARBA" id="ARBA00022722"/>
    </source>
</evidence>
<dbReference type="OrthoDB" id="30417at2759"/>
<comment type="cofactor">
    <cofactor evidence="1">
        <name>Mn(2+)</name>
        <dbReference type="ChEBI" id="CHEBI:29035"/>
    </cofactor>
</comment>
<keyword evidence="11 16" id="KW-0269">Exonuclease</keyword>
<dbReference type="GO" id="GO:0035861">
    <property type="term" value="C:site of double-strand break"/>
    <property type="evidence" value="ECO:0007669"/>
    <property type="project" value="TreeGrafter"/>
</dbReference>
<dbReference type="GO" id="GO:0030145">
    <property type="term" value="F:manganese ion binding"/>
    <property type="evidence" value="ECO:0007669"/>
    <property type="project" value="InterPro"/>
</dbReference>
<evidence type="ECO:0000313" key="20">
    <source>
        <dbReference type="Proteomes" id="UP001150569"/>
    </source>
</evidence>
<evidence type="ECO:0000256" key="17">
    <source>
        <dbReference type="SAM" id="MobiDB-lite"/>
    </source>
</evidence>
<feature type="compositionally biased region" description="Basic residues" evidence="17">
    <location>
        <begin position="737"/>
        <end position="746"/>
    </location>
</feature>
<dbReference type="PANTHER" id="PTHR10139:SF1">
    <property type="entry name" value="DOUBLE-STRAND BREAK REPAIR PROTEIN MRE11"/>
    <property type="match status" value="1"/>
</dbReference>
<reference evidence="19" key="1">
    <citation type="submission" date="2022-07" db="EMBL/GenBank/DDBJ databases">
        <title>Phylogenomic reconstructions and comparative analyses of Kickxellomycotina fungi.</title>
        <authorList>
            <person name="Reynolds N.K."/>
            <person name="Stajich J.E."/>
            <person name="Barry K."/>
            <person name="Grigoriev I.V."/>
            <person name="Crous P."/>
            <person name="Smith M.E."/>
        </authorList>
    </citation>
    <scope>NUCLEOTIDE SEQUENCE</scope>
    <source>
        <strain evidence="19">RSA 861</strain>
    </source>
</reference>
<comment type="caution">
    <text evidence="19">The sequence shown here is derived from an EMBL/GenBank/DDBJ whole genome shotgun (WGS) entry which is preliminary data.</text>
</comment>
<evidence type="ECO:0000256" key="9">
    <source>
        <dbReference type="ARBA" id="ARBA00022763"/>
    </source>
</evidence>
<dbReference type="GO" id="GO:0097552">
    <property type="term" value="P:mitochondrial double-strand break repair via homologous recombination"/>
    <property type="evidence" value="ECO:0007669"/>
    <property type="project" value="TreeGrafter"/>
</dbReference>
<proteinExistence type="inferred from homology"/>
<keyword evidence="14 16" id="KW-0539">Nucleus</keyword>
<evidence type="ECO:0000313" key="19">
    <source>
        <dbReference type="EMBL" id="KAJ1915005.1"/>
    </source>
</evidence>
<evidence type="ECO:0000256" key="12">
    <source>
        <dbReference type="ARBA" id="ARBA00023204"/>
    </source>
</evidence>
<feature type="domain" description="Mre11 DNA-binding" evidence="18">
    <location>
        <begin position="307"/>
        <end position="502"/>
    </location>
</feature>
<dbReference type="Gene3D" id="3.30.110.110">
    <property type="entry name" value="Mre11, capping domain"/>
    <property type="match status" value="1"/>
</dbReference>
<evidence type="ECO:0000256" key="15">
    <source>
        <dbReference type="ARBA" id="ARBA00023254"/>
    </source>
</evidence>
<accession>A0A9W7ZX58</accession>
<keyword evidence="8 16" id="KW-0255">Endonuclease</keyword>
<keyword evidence="9 16" id="KW-0227">DNA damage</keyword>
<dbReference type="InterPro" id="IPR004843">
    <property type="entry name" value="Calcineurin-like_PHP"/>
</dbReference>
<dbReference type="GO" id="GO:0000724">
    <property type="term" value="P:double-strand break repair via homologous recombination"/>
    <property type="evidence" value="ECO:0007669"/>
    <property type="project" value="TreeGrafter"/>
</dbReference>
<evidence type="ECO:0000256" key="10">
    <source>
        <dbReference type="ARBA" id="ARBA00022801"/>
    </source>
</evidence>
<dbReference type="InterPro" id="IPR003701">
    <property type="entry name" value="Mre11"/>
</dbReference>
<feature type="compositionally biased region" description="Basic and acidic residues" evidence="17">
    <location>
        <begin position="610"/>
        <end position="624"/>
    </location>
</feature>
<feature type="region of interest" description="Disordered" evidence="17">
    <location>
        <begin position="598"/>
        <end position="799"/>
    </location>
</feature>
<dbReference type="Pfam" id="PF00149">
    <property type="entry name" value="Metallophos"/>
    <property type="match status" value="1"/>
</dbReference>
<evidence type="ECO:0000256" key="3">
    <source>
        <dbReference type="ARBA" id="ARBA00004286"/>
    </source>
</evidence>
<dbReference type="PANTHER" id="PTHR10139">
    <property type="entry name" value="DOUBLE-STRAND BREAK REPAIR PROTEIN MRE11"/>
    <property type="match status" value="1"/>
</dbReference>
<evidence type="ECO:0000256" key="2">
    <source>
        <dbReference type="ARBA" id="ARBA00004123"/>
    </source>
</evidence>
<dbReference type="GO" id="GO:0000014">
    <property type="term" value="F:single-stranded DNA endodeoxyribonuclease activity"/>
    <property type="evidence" value="ECO:0007669"/>
    <property type="project" value="TreeGrafter"/>
</dbReference>
<dbReference type="GO" id="GO:0042138">
    <property type="term" value="P:meiotic DNA double-strand break formation"/>
    <property type="evidence" value="ECO:0007669"/>
    <property type="project" value="TreeGrafter"/>
</dbReference>
<comment type="similarity">
    <text evidence="4 16">Belongs to the MRE11/RAD32 family.</text>
</comment>
<evidence type="ECO:0000256" key="7">
    <source>
        <dbReference type="ARBA" id="ARBA00022723"/>
    </source>
</evidence>
<dbReference type="Gene3D" id="3.60.21.10">
    <property type="match status" value="1"/>
</dbReference>
<dbReference type="SUPFAM" id="SSF56300">
    <property type="entry name" value="Metallo-dependent phosphatases"/>
    <property type="match status" value="1"/>
</dbReference>
<dbReference type="AlphaFoldDB" id="A0A9W7ZX58"/>
<evidence type="ECO:0000256" key="14">
    <source>
        <dbReference type="ARBA" id="ARBA00023242"/>
    </source>
</evidence>
<evidence type="ECO:0000256" key="16">
    <source>
        <dbReference type="RuleBase" id="RU003447"/>
    </source>
</evidence>
<name>A0A9W7ZX58_9FUNG</name>
<dbReference type="GO" id="GO:0031573">
    <property type="term" value="P:mitotic intra-S DNA damage checkpoint signaling"/>
    <property type="evidence" value="ECO:0007669"/>
    <property type="project" value="TreeGrafter"/>
</dbReference>
<evidence type="ECO:0000259" key="18">
    <source>
        <dbReference type="SMART" id="SM01347"/>
    </source>
</evidence>
<evidence type="ECO:0000256" key="5">
    <source>
        <dbReference type="ARBA" id="ARBA00022454"/>
    </source>
</evidence>
<dbReference type="InterPro" id="IPR041796">
    <property type="entry name" value="Mre11_N"/>
</dbReference>
<dbReference type="GO" id="GO:0030870">
    <property type="term" value="C:Mre11 complex"/>
    <property type="evidence" value="ECO:0007669"/>
    <property type="project" value="InterPro"/>
</dbReference>
<sequence>MNQGVVADSQDRRNALRILLATDNHLGYMEKDPIRGDDSFLAFEEILRVARDQEVDMILLGGDLFHDNRPSRKTLHTTMRLLREYCLGDRPCAIQFRSDATRLLENSFGSVNYQDPNLNVAIPVFTIHGNHDDPTGDGNLSAIDLLSVTGLINYFGKAPRVDQVDLVPLLLQKGTTHLALYGLGNIRDERLHRTFTSQKVRTVAPPSPSPLAAAAGYPEDPWFNLMVLHQNRVQHGPTCYIPEEFLDPRFHLVMWGHEHECRIDPEPNSARGFAITQPGSSVATSLCEGEARAKHVALLTIQGPHQYDMSKVRLRYVRPFIMEDVALRDVPGLQPFDEKATMAFLETKVNEMIDRARAQWREALGGLTEQEAAELELPTELEAMRLPLIRLRVNYSGGYTAFNPQRFGMTFTGRVANPRDLVYYFRLRPPSTATVSTANSLKMTTENGTGVAGGGTEQHSLPSGGAPDADAVCVEDLIDEFLDGDSLEVFVDKELNEAVRLFVDKEEPHAILSMVEKSIGESREHLKRRTTIVDDLQLKRELGIVKAEKSRQYEPLEFGGQGDGGGGSGYKKGEAIEAEASGMRVTGTDSYRFDPYSFGSGGSAVTMDVPKADPRTKAEPKDDEYVSSPPRTAPARKSRKRQAEAVSPPNASPSSLSPPPPPRRAALSRSAKVKVKLEDGDGMDEDDYDHSNLDMSTGLAPPDRSVREASDAAKGDVGSIRGRAKRIATPTINKAPVTKRRPAAKSKSKEATSATATAKTVVVLLSSDDENDDVAPTSDSSSKFADELSPGGRRLPRFS</sequence>
<dbReference type="Proteomes" id="UP001150569">
    <property type="component" value="Unassembled WGS sequence"/>
</dbReference>
<dbReference type="InterPro" id="IPR007281">
    <property type="entry name" value="Mre11_DNA-bd"/>
</dbReference>
<feature type="compositionally biased region" description="Basic and acidic residues" evidence="17">
    <location>
        <begin position="704"/>
        <end position="714"/>
    </location>
</feature>
<dbReference type="Pfam" id="PF04152">
    <property type="entry name" value="Mre11_DNA_bind"/>
    <property type="match status" value="1"/>
</dbReference>
<keyword evidence="7" id="KW-0479">Metal-binding</keyword>
<keyword evidence="13 16" id="KW-0464">Manganese</keyword>
<comment type="subcellular location">
    <subcellularLocation>
        <location evidence="3">Chromosome</location>
    </subcellularLocation>
    <subcellularLocation>
        <location evidence="2">Nucleus</location>
    </subcellularLocation>
</comment>
<protein>
    <submittedName>
        <fullName evidence="19">Meiotic recombination</fullName>
    </submittedName>
</protein>
<dbReference type="FunFam" id="3.60.21.10:FF:000011">
    <property type="entry name" value="Double-strand break repair protein"/>
    <property type="match status" value="1"/>
</dbReference>
<keyword evidence="20" id="KW-1185">Reference proteome</keyword>
<keyword evidence="5" id="KW-0158">Chromosome</keyword>
<evidence type="ECO:0000256" key="1">
    <source>
        <dbReference type="ARBA" id="ARBA00001936"/>
    </source>
</evidence>
<dbReference type="NCBIfam" id="TIGR00583">
    <property type="entry name" value="mre11"/>
    <property type="match status" value="1"/>
</dbReference>
<evidence type="ECO:0000256" key="8">
    <source>
        <dbReference type="ARBA" id="ARBA00022759"/>
    </source>
</evidence>
<evidence type="ECO:0000256" key="4">
    <source>
        <dbReference type="ARBA" id="ARBA00009028"/>
    </source>
</evidence>
<keyword evidence="10 16" id="KW-0378">Hydrolase</keyword>
<dbReference type="GO" id="GO:0008296">
    <property type="term" value="F:3'-5'-DNA exonuclease activity"/>
    <property type="evidence" value="ECO:0007669"/>
    <property type="project" value="InterPro"/>
</dbReference>
<dbReference type="InterPro" id="IPR029052">
    <property type="entry name" value="Metallo-depent_PP-like"/>
</dbReference>
<keyword evidence="12 16" id="KW-0234">DNA repair</keyword>
<gene>
    <name evidence="19" type="primary">MRE11_2</name>
    <name evidence="19" type="ORF">IWQ60_008596</name>
</gene>
<keyword evidence="15 16" id="KW-0469">Meiosis</keyword>
<dbReference type="GO" id="GO:0007095">
    <property type="term" value="P:mitotic G2 DNA damage checkpoint signaling"/>
    <property type="evidence" value="ECO:0007669"/>
    <property type="project" value="TreeGrafter"/>
</dbReference>